<evidence type="ECO:0000313" key="16">
    <source>
        <dbReference type="Proteomes" id="UP000241193"/>
    </source>
</evidence>
<keyword evidence="8 12" id="KW-0653">Protein transport</keyword>
<feature type="transmembrane region" description="Helical" evidence="13">
    <location>
        <begin position="177"/>
        <end position="198"/>
    </location>
</feature>
<evidence type="ECO:0000256" key="12">
    <source>
        <dbReference type="RuleBase" id="RU004057"/>
    </source>
</evidence>
<feature type="transmembrane region" description="Helical" evidence="13">
    <location>
        <begin position="20"/>
        <end position="41"/>
    </location>
</feature>
<accession>A0A2T4IK94</accession>
<evidence type="ECO:0000259" key="14">
    <source>
        <dbReference type="Pfam" id="PF01618"/>
    </source>
</evidence>
<dbReference type="PANTHER" id="PTHR30625">
    <property type="entry name" value="PROTEIN TOLQ"/>
    <property type="match status" value="1"/>
</dbReference>
<evidence type="ECO:0000256" key="10">
    <source>
        <dbReference type="ARBA" id="ARBA00023136"/>
    </source>
</evidence>
<evidence type="ECO:0000256" key="13">
    <source>
        <dbReference type="SAM" id="Phobius"/>
    </source>
</evidence>
<dbReference type="GO" id="GO:0005886">
    <property type="term" value="C:plasma membrane"/>
    <property type="evidence" value="ECO:0007669"/>
    <property type="project" value="UniProtKB-SubCell"/>
</dbReference>
<comment type="function">
    <text evidence="11">Involved in the TonB-dependent energy-dependent transport of various receptor-bound substrates. Protects ExbD from proteolytic degradation and functionally stabilizes TonB.</text>
</comment>
<gene>
    <name evidence="15" type="ORF">C8261_01740</name>
</gene>
<dbReference type="EMBL" id="PZKC01000001">
    <property type="protein sequence ID" value="PTD98156.1"/>
    <property type="molecule type" value="Genomic_DNA"/>
</dbReference>
<evidence type="ECO:0000256" key="6">
    <source>
        <dbReference type="ARBA" id="ARBA00022519"/>
    </source>
</evidence>
<keyword evidence="9 13" id="KW-1133">Transmembrane helix</keyword>
<feature type="transmembrane region" description="Helical" evidence="13">
    <location>
        <begin position="130"/>
        <end position="157"/>
    </location>
</feature>
<evidence type="ECO:0000256" key="3">
    <source>
        <dbReference type="ARBA" id="ARBA00022093"/>
    </source>
</evidence>
<dbReference type="InterPro" id="IPR002898">
    <property type="entry name" value="MotA_ExbB_proton_chnl"/>
</dbReference>
<organism evidence="15 16">
    <name type="scientific">Pseudothauera lacus</name>
    <dbReference type="NCBI Taxonomy" id="2136175"/>
    <lineage>
        <taxon>Bacteria</taxon>
        <taxon>Pseudomonadati</taxon>
        <taxon>Pseudomonadota</taxon>
        <taxon>Betaproteobacteria</taxon>
        <taxon>Rhodocyclales</taxon>
        <taxon>Zoogloeaceae</taxon>
        <taxon>Pseudothauera</taxon>
    </lineage>
</organism>
<reference evidence="15 16" key="2">
    <citation type="submission" date="2018-04" db="EMBL/GenBank/DDBJ databases">
        <title>Thauera lacus sp. nov., isolated from an saline lake in Inner Mongolia, China.</title>
        <authorList>
            <person name="Liang Q.-Y."/>
        </authorList>
    </citation>
    <scope>NUCLEOTIDE SEQUENCE [LARGE SCALE GENOMIC DNA]</scope>
    <source>
        <strain evidence="15 16">D20</strain>
    </source>
</reference>
<evidence type="ECO:0000256" key="8">
    <source>
        <dbReference type="ARBA" id="ARBA00022927"/>
    </source>
</evidence>
<sequence>MDEGRGLMHFWAHGDAVTHGTAWVLLCMSVMSWAIIIGKFFTLYRLRRQAPVAVRAFWAAPDRRAALGIIDAADRSAVFAALARQAMEAAKAFEDHRAGGIGAGVDLGEFVARSLQQAVVEAQAKVEQGLAVLASVAATAPFVGLFGTVWGIFNALIALSGVAHASIDKVAGPVGEALIMTAAGLFVAIPAVLAYNACARANRLVLAQLDGFAHALHAYLVGGVRVPAWHGGGQGQGWHAAEAGGQRAGLPGLVRDGAPGA</sequence>
<proteinExistence type="inferred from homology"/>
<keyword evidence="16" id="KW-1185">Reference proteome</keyword>
<dbReference type="GO" id="GO:0017038">
    <property type="term" value="P:protein import"/>
    <property type="evidence" value="ECO:0007669"/>
    <property type="project" value="TreeGrafter"/>
</dbReference>
<keyword evidence="5" id="KW-1003">Cell membrane</keyword>
<dbReference type="AlphaFoldDB" id="A0A2T4IK94"/>
<evidence type="ECO:0000256" key="4">
    <source>
        <dbReference type="ARBA" id="ARBA00022448"/>
    </source>
</evidence>
<evidence type="ECO:0000256" key="11">
    <source>
        <dbReference type="ARBA" id="ARBA00024816"/>
    </source>
</evidence>
<keyword evidence="6" id="KW-0997">Cell inner membrane</keyword>
<dbReference type="Proteomes" id="UP000241193">
    <property type="component" value="Unassembled WGS sequence"/>
</dbReference>
<evidence type="ECO:0000256" key="9">
    <source>
        <dbReference type="ARBA" id="ARBA00022989"/>
    </source>
</evidence>
<protein>
    <recommendedName>
        <fullName evidence="3">Biopolymer transport protein ExbB</fullName>
    </recommendedName>
</protein>
<comment type="subunit">
    <text evidence="2">The accessory proteins ExbB and ExbD seem to form a complex with TonB.</text>
</comment>
<evidence type="ECO:0000256" key="7">
    <source>
        <dbReference type="ARBA" id="ARBA00022692"/>
    </source>
</evidence>
<comment type="subcellular location">
    <subcellularLocation>
        <location evidence="1">Cell inner membrane</location>
        <topology evidence="1">Multi-pass membrane protein</topology>
    </subcellularLocation>
    <subcellularLocation>
        <location evidence="12">Membrane</location>
        <topology evidence="12">Multi-pass membrane protein</topology>
    </subcellularLocation>
</comment>
<reference evidence="15 16" key="1">
    <citation type="submission" date="2018-03" db="EMBL/GenBank/DDBJ databases">
        <authorList>
            <person name="Keele B.F."/>
        </authorList>
    </citation>
    <scope>NUCLEOTIDE SEQUENCE [LARGE SCALE GENOMIC DNA]</scope>
    <source>
        <strain evidence="15 16">D20</strain>
    </source>
</reference>
<feature type="domain" description="MotA/TolQ/ExbB proton channel" evidence="14">
    <location>
        <begin position="109"/>
        <end position="207"/>
    </location>
</feature>
<comment type="caution">
    <text evidence="15">The sequence shown here is derived from an EMBL/GenBank/DDBJ whole genome shotgun (WGS) entry which is preliminary data.</text>
</comment>
<dbReference type="RefSeq" id="WP_107491916.1">
    <property type="nucleotide sequence ID" value="NZ_PZKC01000001.1"/>
</dbReference>
<evidence type="ECO:0000256" key="5">
    <source>
        <dbReference type="ARBA" id="ARBA00022475"/>
    </source>
</evidence>
<keyword evidence="4 12" id="KW-0813">Transport</keyword>
<evidence type="ECO:0000256" key="2">
    <source>
        <dbReference type="ARBA" id="ARBA00011471"/>
    </source>
</evidence>
<dbReference type="PANTHER" id="PTHR30625:SF14">
    <property type="entry name" value="BIOPOLYMER TRANSPORT PROTEIN EXBB"/>
    <property type="match status" value="1"/>
</dbReference>
<evidence type="ECO:0000256" key="1">
    <source>
        <dbReference type="ARBA" id="ARBA00004429"/>
    </source>
</evidence>
<dbReference type="OrthoDB" id="9805133at2"/>
<dbReference type="InterPro" id="IPR050790">
    <property type="entry name" value="ExbB/TolQ_transport"/>
</dbReference>
<evidence type="ECO:0000313" key="15">
    <source>
        <dbReference type="EMBL" id="PTD98156.1"/>
    </source>
</evidence>
<comment type="similarity">
    <text evidence="12">Belongs to the exbB/tolQ family.</text>
</comment>
<name>A0A2T4IK94_9RHOO</name>
<keyword evidence="10 13" id="KW-0472">Membrane</keyword>
<dbReference type="Pfam" id="PF01618">
    <property type="entry name" value="MotA_ExbB"/>
    <property type="match status" value="1"/>
</dbReference>
<keyword evidence="7 13" id="KW-0812">Transmembrane</keyword>